<keyword evidence="2" id="KW-1185">Reference proteome</keyword>
<accession>A0A0C5VYZ0</accession>
<dbReference type="KEGG" id="gsn:YC6258_03603"/>
<dbReference type="AlphaFoldDB" id="A0A0C5VYZ0"/>
<gene>
    <name evidence="1" type="ORF">YC6258_03603</name>
</gene>
<dbReference type="STRING" id="1445510.YC6258_03603"/>
<reference evidence="1 2" key="1">
    <citation type="submission" date="2014-01" db="EMBL/GenBank/DDBJ databases">
        <title>Full genme sequencing of cellulolytic bacterium Gynuella sunshinyii YC6258T gen. nov., sp. nov.</title>
        <authorList>
            <person name="Khan H."/>
            <person name="Chung E.J."/>
            <person name="Chung Y.R."/>
        </authorList>
    </citation>
    <scope>NUCLEOTIDE SEQUENCE [LARGE SCALE GENOMIC DNA]</scope>
    <source>
        <strain evidence="1 2">YC6258</strain>
    </source>
</reference>
<evidence type="ECO:0000313" key="2">
    <source>
        <dbReference type="Proteomes" id="UP000032266"/>
    </source>
</evidence>
<dbReference type="EMBL" id="CP007142">
    <property type="protein sequence ID" value="AJQ95639.1"/>
    <property type="molecule type" value="Genomic_DNA"/>
</dbReference>
<dbReference type="HOGENOM" id="CLU_3310535_0_0_6"/>
<evidence type="ECO:0000313" key="1">
    <source>
        <dbReference type="EMBL" id="AJQ95639.1"/>
    </source>
</evidence>
<sequence>MRGKSGSEQGSAIAQNAESLYNLAQVVFPKTAKPLWNLA</sequence>
<organism evidence="1 2">
    <name type="scientific">Gynuella sunshinyii YC6258</name>
    <dbReference type="NCBI Taxonomy" id="1445510"/>
    <lineage>
        <taxon>Bacteria</taxon>
        <taxon>Pseudomonadati</taxon>
        <taxon>Pseudomonadota</taxon>
        <taxon>Gammaproteobacteria</taxon>
        <taxon>Oceanospirillales</taxon>
        <taxon>Saccharospirillaceae</taxon>
        <taxon>Gynuella</taxon>
    </lineage>
</organism>
<dbReference type="Proteomes" id="UP000032266">
    <property type="component" value="Chromosome"/>
</dbReference>
<name>A0A0C5VYZ0_9GAMM</name>
<protein>
    <submittedName>
        <fullName evidence="1">Uncharacterized protein</fullName>
    </submittedName>
</protein>
<proteinExistence type="predicted"/>